<keyword evidence="2" id="KW-0732">Signal</keyword>
<reference evidence="3 4" key="1">
    <citation type="submission" date="2018-02" db="EMBL/GenBank/DDBJ databases">
        <title>The genomes of Aspergillus section Nigri reveals drivers in fungal speciation.</title>
        <authorList>
            <consortium name="DOE Joint Genome Institute"/>
            <person name="Vesth T.C."/>
            <person name="Nybo J."/>
            <person name="Theobald S."/>
            <person name="Brandl J."/>
            <person name="Frisvad J.C."/>
            <person name="Nielsen K.F."/>
            <person name="Lyhne E.K."/>
            <person name="Kogle M.E."/>
            <person name="Kuo A."/>
            <person name="Riley R."/>
            <person name="Clum A."/>
            <person name="Nolan M."/>
            <person name="Lipzen A."/>
            <person name="Salamov A."/>
            <person name="Henrissat B."/>
            <person name="Wiebenga A."/>
            <person name="De vries R.P."/>
            <person name="Grigoriev I.V."/>
            <person name="Mortensen U.H."/>
            <person name="Andersen M.R."/>
            <person name="Baker S.E."/>
        </authorList>
    </citation>
    <scope>NUCLEOTIDE SEQUENCE [LARGE SCALE GENOMIC DNA]</scope>
    <source>
        <strain evidence="3 4">CBS 101889</strain>
    </source>
</reference>
<dbReference type="GeneID" id="37194366"/>
<feature type="signal peptide" evidence="2">
    <location>
        <begin position="1"/>
        <end position="21"/>
    </location>
</feature>
<feature type="region of interest" description="Disordered" evidence="1">
    <location>
        <begin position="50"/>
        <end position="120"/>
    </location>
</feature>
<feature type="compositionally biased region" description="Basic and acidic residues" evidence="1">
    <location>
        <begin position="50"/>
        <end position="65"/>
    </location>
</feature>
<feature type="compositionally biased region" description="Low complexity" evidence="1">
    <location>
        <begin position="88"/>
        <end position="107"/>
    </location>
</feature>
<name>A0A395I8N5_ASPHC</name>
<dbReference type="VEuPathDB" id="FungiDB:BO97DRAFT_136587"/>
<feature type="compositionally biased region" description="Polar residues" evidence="1">
    <location>
        <begin position="111"/>
        <end position="120"/>
    </location>
</feature>
<feature type="chain" id="PRO_5017402182" evidence="2">
    <location>
        <begin position="22"/>
        <end position="141"/>
    </location>
</feature>
<gene>
    <name evidence="3" type="ORF">BO97DRAFT_136587</name>
</gene>
<dbReference type="RefSeq" id="XP_025555671.1">
    <property type="nucleotide sequence ID" value="XM_025690077.1"/>
</dbReference>
<dbReference type="EMBL" id="KZ824269">
    <property type="protein sequence ID" value="RAL16517.1"/>
    <property type="molecule type" value="Genomic_DNA"/>
</dbReference>
<dbReference type="AlphaFoldDB" id="A0A395I8N5"/>
<feature type="compositionally biased region" description="Polar residues" evidence="1">
    <location>
        <begin position="66"/>
        <end position="87"/>
    </location>
</feature>
<protein>
    <submittedName>
        <fullName evidence="3">Uncharacterized protein</fullName>
    </submittedName>
</protein>
<sequence>MARFSLSVLVLCLFMALMASAMPIKRDDVANQADYAMKEIEAAAQRMKEMVEKYKEAQEANDKNTSDNSNQPATTDQAENKNTPMDESTTPTSTSPTESTPVASTAAQPPKASNTHIVNNNPLSKVPLIGGLLSGGGLQSL</sequence>
<evidence type="ECO:0000256" key="2">
    <source>
        <dbReference type="SAM" id="SignalP"/>
    </source>
</evidence>
<evidence type="ECO:0000256" key="1">
    <source>
        <dbReference type="SAM" id="MobiDB-lite"/>
    </source>
</evidence>
<evidence type="ECO:0000313" key="4">
    <source>
        <dbReference type="Proteomes" id="UP000248961"/>
    </source>
</evidence>
<dbReference type="OrthoDB" id="4508164at2759"/>
<dbReference type="Proteomes" id="UP000248961">
    <property type="component" value="Unassembled WGS sequence"/>
</dbReference>
<proteinExistence type="predicted"/>
<accession>A0A395I8N5</accession>
<evidence type="ECO:0000313" key="3">
    <source>
        <dbReference type="EMBL" id="RAL16517.1"/>
    </source>
</evidence>
<keyword evidence="4" id="KW-1185">Reference proteome</keyword>
<organism evidence="3 4">
    <name type="scientific">Aspergillus homomorphus (strain CBS 101889)</name>
    <dbReference type="NCBI Taxonomy" id="1450537"/>
    <lineage>
        <taxon>Eukaryota</taxon>
        <taxon>Fungi</taxon>
        <taxon>Dikarya</taxon>
        <taxon>Ascomycota</taxon>
        <taxon>Pezizomycotina</taxon>
        <taxon>Eurotiomycetes</taxon>
        <taxon>Eurotiomycetidae</taxon>
        <taxon>Eurotiales</taxon>
        <taxon>Aspergillaceae</taxon>
        <taxon>Aspergillus</taxon>
        <taxon>Aspergillus subgen. Circumdati</taxon>
    </lineage>
</organism>